<comment type="similarity">
    <text evidence="2 7">Belongs to the DPM3 family.</text>
</comment>
<feature type="coiled-coil region" evidence="8">
    <location>
        <begin position="67"/>
        <end position="94"/>
    </location>
</feature>
<organism evidence="9 10">
    <name type="scientific">Litomosoides sigmodontis</name>
    <name type="common">Filarial nematode worm</name>
    <dbReference type="NCBI Taxonomy" id="42156"/>
    <lineage>
        <taxon>Eukaryota</taxon>
        <taxon>Metazoa</taxon>
        <taxon>Ecdysozoa</taxon>
        <taxon>Nematoda</taxon>
        <taxon>Chromadorea</taxon>
        <taxon>Rhabditida</taxon>
        <taxon>Spirurina</taxon>
        <taxon>Spiruromorpha</taxon>
        <taxon>Filarioidea</taxon>
        <taxon>Onchocercidae</taxon>
        <taxon>Litomosoides</taxon>
    </lineage>
</organism>
<accession>A0A3P6URC4</accession>
<keyword evidence="3 7" id="KW-0812">Transmembrane</keyword>
<dbReference type="EMBL" id="UYRX01000356">
    <property type="protein sequence ID" value="VDK80804.1"/>
    <property type="molecule type" value="Genomic_DNA"/>
</dbReference>
<dbReference type="UniPathway" id="UPA00378"/>
<feature type="transmembrane region" description="Helical" evidence="7">
    <location>
        <begin position="6"/>
        <end position="28"/>
    </location>
</feature>
<name>A0A3P6URC4_LITSI</name>
<proteinExistence type="inferred from homology"/>
<dbReference type="AlphaFoldDB" id="A0A3P6URC4"/>
<evidence type="ECO:0000256" key="5">
    <source>
        <dbReference type="ARBA" id="ARBA00022989"/>
    </source>
</evidence>
<reference evidence="9 10" key="1">
    <citation type="submission" date="2018-08" db="EMBL/GenBank/DDBJ databases">
        <authorList>
            <person name="Laetsch R D."/>
            <person name="Stevens L."/>
            <person name="Kumar S."/>
            <person name="Blaxter L. M."/>
        </authorList>
    </citation>
    <scope>NUCLEOTIDE SEQUENCE [LARGE SCALE GENOMIC DNA]</scope>
</reference>
<keyword evidence="6 7" id="KW-0472">Membrane</keyword>
<evidence type="ECO:0000256" key="3">
    <source>
        <dbReference type="ARBA" id="ARBA00022692"/>
    </source>
</evidence>
<evidence type="ECO:0000256" key="8">
    <source>
        <dbReference type="SAM" id="Coils"/>
    </source>
</evidence>
<evidence type="ECO:0000256" key="4">
    <source>
        <dbReference type="ARBA" id="ARBA00022824"/>
    </source>
</evidence>
<dbReference type="OrthoDB" id="2014333at2759"/>
<comment type="function">
    <text evidence="7">Stabilizer subunit of the dolichol-phosphate mannose (DPM) synthase complex; tethers catalytic subunit to the ER.</text>
</comment>
<sequence length="95" mass="11209">MVSQIVIYSLHLTPLIAIWFALLHDWLPYTQNFTEKYYEFILYLPIYVIISLGIYATCSVLYGVATFNDCAEAREELRREIDDAKEDLRRRNVIS</sequence>
<keyword evidence="4 7" id="KW-0256">Endoplasmic reticulum</keyword>
<dbReference type="GO" id="GO:0033185">
    <property type="term" value="C:dolichol-phosphate-mannose synthase complex"/>
    <property type="evidence" value="ECO:0007669"/>
    <property type="project" value="TreeGrafter"/>
</dbReference>
<dbReference type="GO" id="GO:0006506">
    <property type="term" value="P:GPI anchor biosynthetic process"/>
    <property type="evidence" value="ECO:0007669"/>
    <property type="project" value="TreeGrafter"/>
</dbReference>
<protein>
    <recommendedName>
        <fullName evidence="7">Dolichol-phosphate mannosyltransferase subunit 3</fullName>
    </recommendedName>
</protein>
<evidence type="ECO:0000256" key="2">
    <source>
        <dbReference type="ARBA" id="ARBA00010430"/>
    </source>
</evidence>
<comment type="subcellular location">
    <subcellularLocation>
        <location evidence="1 7">Endoplasmic reticulum membrane</location>
        <topology evidence="1 7">Multi-pass membrane protein</topology>
    </subcellularLocation>
</comment>
<dbReference type="Proteomes" id="UP000277928">
    <property type="component" value="Unassembled WGS sequence"/>
</dbReference>
<dbReference type="GO" id="GO:0005789">
    <property type="term" value="C:endoplasmic reticulum membrane"/>
    <property type="evidence" value="ECO:0007669"/>
    <property type="project" value="UniProtKB-SubCell"/>
</dbReference>
<evidence type="ECO:0000256" key="6">
    <source>
        <dbReference type="ARBA" id="ARBA00023136"/>
    </source>
</evidence>
<keyword evidence="10" id="KW-1185">Reference proteome</keyword>
<dbReference type="PANTHER" id="PTHR16433">
    <property type="entry name" value="DOLICHOL-PHOSPHATE MANNOSYLTRANSFERASE SUBUNIT 3"/>
    <property type="match status" value="1"/>
</dbReference>
<dbReference type="STRING" id="42156.A0A3P6URC4"/>
<dbReference type="InterPro" id="IPR013174">
    <property type="entry name" value="DPM3"/>
</dbReference>
<dbReference type="OMA" id="FNDCAEA"/>
<comment type="subunit">
    <text evidence="7">Component of the dolichol-phosphate mannose (DPM) synthase complex.</text>
</comment>
<evidence type="ECO:0000313" key="9">
    <source>
        <dbReference type="EMBL" id="VDK80804.1"/>
    </source>
</evidence>
<evidence type="ECO:0000256" key="7">
    <source>
        <dbReference type="RuleBase" id="RU365085"/>
    </source>
</evidence>
<keyword evidence="5 7" id="KW-1133">Transmembrane helix</keyword>
<comment type="pathway">
    <text evidence="7">Protein modification; protein glycosylation.</text>
</comment>
<gene>
    <name evidence="9" type="ORF">NLS_LOCUS5053</name>
</gene>
<dbReference type="Pfam" id="PF08285">
    <property type="entry name" value="DPM3"/>
    <property type="match status" value="1"/>
</dbReference>
<evidence type="ECO:0000313" key="10">
    <source>
        <dbReference type="Proteomes" id="UP000277928"/>
    </source>
</evidence>
<dbReference type="PANTHER" id="PTHR16433:SF0">
    <property type="entry name" value="DOLICHOL-PHOSPHATE MANNOSYLTRANSFERASE SUBUNIT 3"/>
    <property type="match status" value="1"/>
</dbReference>
<feature type="transmembrane region" description="Helical" evidence="7">
    <location>
        <begin position="40"/>
        <end position="65"/>
    </location>
</feature>
<keyword evidence="8" id="KW-0175">Coiled coil</keyword>
<evidence type="ECO:0000256" key="1">
    <source>
        <dbReference type="ARBA" id="ARBA00004477"/>
    </source>
</evidence>